<organism evidence="1 2">
    <name type="scientific">Aspergillus fijiensis CBS 313.89</name>
    <dbReference type="NCBI Taxonomy" id="1448319"/>
    <lineage>
        <taxon>Eukaryota</taxon>
        <taxon>Fungi</taxon>
        <taxon>Dikarya</taxon>
        <taxon>Ascomycota</taxon>
        <taxon>Pezizomycotina</taxon>
        <taxon>Eurotiomycetes</taxon>
        <taxon>Eurotiomycetidae</taxon>
        <taxon>Eurotiales</taxon>
        <taxon>Aspergillaceae</taxon>
        <taxon>Aspergillus</taxon>
    </lineage>
</organism>
<reference evidence="1 2" key="1">
    <citation type="submission" date="2018-02" db="EMBL/GenBank/DDBJ databases">
        <title>The genomes of Aspergillus section Nigri reveals drivers in fungal speciation.</title>
        <authorList>
            <consortium name="DOE Joint Genome Institute"/>
            <person name="Vesth T.C."/>
            <person name="Nybo J."/>
            <person name="Theobald S."/>
            <person name="Brandl J."/>
            <person name="Frisvad J.C."/>
            <person name="Nielsen K.F."/>
            <person name="Lyhne E.K."/>
            <person name="Kogle M.E."/>
            <person name="Kuo A."/>
            <person name="Riley R."/>
            <person name="Clum A."/>
            <person name="Nolan M."/>
            <person name="Lipzen A."/>
            <person name="Salamov A."/>
            <person name="Henrissat B."/>
            <person name="Wiebenga A."/>
            <person name="De vries R.P."/>
            <person name="Grigoriev I.V."/>
            <person name="Mortensen U.H."/>
            <person name="Andersen M.R."/>
            <person name="Baker S.E."/>
        </authorList>
    </citation>
    <scope>NUCLEOTIDE SEQUENCE [LARGE SCALE GENOMIC DNA]</scope>
    <source>
        <strain evidence="1 2">CBS 313.89</strain>
    </source>
</reference>
<dbReference type="Proteomes" id="UP000249789">
    <property type="component" value="Unassembled WGS sequence"/>
</dbReference>
<evidence type="ECO:0000313" key="1">
    <source>
        <dbReference type="EMBL" id="RAK79488.1"/>
    </source>
</evidence>
<gene>
    <name evidence="1" type="ORF">BO72DRAFT_46048</name>
</gene>
<dbReference type="EMBL" id="KZ824633">
    <property type="protein sequence ID" value="RAK79488.1"/>
    <property type="molecule type" value="Genomic_DNA"/>
</dbReference>
<dbReference type="RefSeq" id="XP_040803498.1">
    <property type="nucleotide sequence ID" value="XM_040946471.1"/>
</dbReference>
<keyword evidence="2" id="KW-1185">Reference proteome</keyword>
<name>A0A8G1W1A9_9EURO</name>
<accession>A0A8G1W1A9</accession>
<dbReference type="GeneID" id="63863804"/>
<sequence>MSSQSSQLAFVYFSHLLYLCTHPSIAELGLFTSLPSLEVALFSHVNSEHSFISHRTKFCPQPIMKSNPESVMNKVSPVYPGNR</sequence>
<proteinExistence type="predicted"/>
<dbReference type="AlphaFoldDB" id="A0A8G1W1A9"/>
<protein>
    <submittedName>
        <fullName evidence="1">Uncharacterized protein</fullName>
    </submittedName>
</protein>
<evidence type="ECO:0000313" key="2">
    <source>
        <dbReference type="Proteomes" id="UP000249789"/>
    </source>
</evidence>
<dbReference type="VEuPathDB" id="FungiDB:BO72DRAFT_46048"/>